<evidence type="ECO:0000313" key="3">
    <source>
        <dbReference type="Proteomes" id="UP001431963"/>
    </source>
</evidence>
<evidence type="ECO:0000256" key="1">
    <source>
        <dbReference type="SAM" id="Phobius"/>
    </source>
</evidence>
<feature type="transmembrane region" description="Helical" evidence="1">
    <location>
        <begin position="56"/>
        <end position="82"/>
    </location>
</feature>
<feature type="transmembrane region" description="Helical" evidence="1">
    <location>
        <begin position="108"/>
        <end position="129"/>
    </location>
</feature>
<reference evidence="2" key="1">
    <citation type="submission" date="2024-02" db="EMBL/GenBank/DDBJ databases">
        <title>Genome sequences of strain Gemmobacter sp. JM10B15.</title>
        <authorList>
            <person name="Zhang M."/>
        </authorList>
    </citation>
    <scope>NUCLEOTIDE SEQUENCE</scope>
    <source>
        <strain evidence="2">JM10B15</strain>
    </source>
</reference>
<keyword evidence="3" id="KW-1185">Reference proteome</keyword>
<proteinExistence type="predicted"/>
<keyword evidence="1" id="KW-1133">Transmembrane helix</keyword>
<dbReference type="Proteomes" id="UP001431963">
    <property type="component" value="Unassembled WGS sequence"/>
</dbReference>
<dbReference type="RefSeq" id="WP_335421343.1">
    <property type="nucleotide sequence ID" value="NZ_JBALHR010000003.1"/>
</dbReference>
<evidence type="ECO:0008006" key="4">
    <source>
        <dbReference type="Google" id="ProtNLM"/>
    </source>
</evidence>
<feature type="transmembrane region" description="Helical" evidence="1">
    <location>
        <begin position="149"/>
        <end position="167"/>
    </location>
</feature>
<evidence type="ECO:0000313" key="2">
    <source>
        <dbReference type="EMBL" id="MEH7827915.1"/>
    </source>
</evidence>
<comment type="caution">
    <text evidence="2">The sequence shown here is derived from an EMBL/GenBank/DDBJ whole genome shotgun (WGS) entry which is preliminary data.</text>
</comment>
<keyword evidence="1" id="KW-0812">Transmembrane</keyword>
<organism evidence="2 3">
    <name type="scientific">Gemmobacter denitrificans</name>
    <dbReference type="NCBI Taxonomy" id="3123040"/>
    <lineage>
        <taxon>Bacteria</taxon>
        <taxon>Pseudomonadati</taxon>
        <taxon>Pseudomonadota</taxon>
        <taxon>Alphaproteobacteria</taxon>
        <taxon>Rhodobacterales</taxon>
        <taxon>Paracoccaceae</taxon>
        <taxon>Gemmobacter</taxon>
    </lineage>
</organism>
<name>A0ABU8BT89_9RHOB</name>
<protein>
    <recommendedName>
        <fullName evidence="4">DUF2975 domain-containing protein</fullName>
    </recommendedName>
</protein>
<keyword evidence="1" id="KW-0472">Membrane</keyword>
<feature type="transmembrane region" description="Helical" evidence="1">
    <location>
        <begin position="12"/>
        <end position="36"/>
    </location>
</feature>
<dbReference type="EMBL" id="JBALHR010000003">
    <property type="protein sequence ID" value="MEH7827915.1"/>
    <property type="molecule type" value="Genomic_DNA"/>
</dbReference>
<gene>
    <name evidence="2" type="ORF">V6590_07130</name>
</gene>
<accession>A0ABU8BT89</accession>
<sequence length="180" mass="18989">MLTQFPPRIGRLLWALRLLVTVLIPALPLLVAVWAWQGATSPEWMGGAWPMLPAGTALTGTKSTIVLALGALSLGPMIWVLWQMRGLFGLYAAGAALSDAAAAHIRRAGAGLAALALVQALLMPLQTLALTWDNGPGERSIALAITSEMLWLALSGGLLVVIGWAMSEAARQAEENRGFV</sequence>